<dbReference type="AlphaFoldDB" id="A0A0N8QSM8"/>
<reference evidence="1 2" key="1">
    <citation type="submission" date="2018-08" db="EMBL/GenBank/DDBJ databases">
        <title>Recombination of ecologically and evolutionarily significant loci maintains genetic cohesion in the Pseudomonas syringae species complex.</title>
        <authorList>
            <person name="Dillon M."/>
            <person name="Thakur S."/>
            <person name="Almeida R.N.D."/>
            <person name="Weir B.S."/>
            <person name="Guttman D.S."/>
        </authorList>
    </citation>
    <scope>NUCLEOTIDE SEQUENCE [LARGE SCALE GENOMIC DNA]</scope>
    <source>
        <strain evidence="1 2">ICMP 4086</strain>
    </source>
</reference>
<accession>A0A0N8QSM8</accession>
<organism evidence="1 2">
    <name type="scientific">Pseudomonas caricapapayae</name>
    <dbReference type="NCBI Taxonomy" id="46678"/>
    <lineage>
        <taxon>Bacteria</taxon>
        <taxon>Pseudomonadati</taxon>
        <taxon>Pseudomonadota</taxon>
        <taxon>Gammaproteobacteria</taxon>
        <taxon>Pseudomonadales</taxon>
        <taxon>Pseudomonadaceae</taxon>
        <taxon>Pseudomonas</taxon>
    </lineage>
</organism>
<evidence type="ECO:0000313" key="1">
    <source>
        <dbReference type="EMBL" id="RMM09311.1"/>
    </source>
</evidence>
<gene>
    <name evidence="1" type="ORF">ALQ84_03095</name>
</gene>
<protein>
    <submittedName>
        <fullName evidence="1">Uncharacterized protein</fullName>
    </submittedName>
</protein>
<dbReference type="Proteomes" id="UP000278587">
    <property type="component" value="Unassembled WGS sequence"/>
</dbReference>
<comment type="caution">
    <text evidence="1">The sequence shown here is derived from an EMBL/GenBank/DDBJ whole genome shotgun (WGS) entry which is preliminary data.</text>
</comment>
<name>A0A0N8QSM8_9PSED</name>
<dbReference type="EMBL" id="RBOC01000104">
    <property type="protein sequence ID" value="RMM09311.1"/>
    <property type="molecule type" value="Genomic_DNA"/>
</dbReference>
<proteinExistence type="predicted"/>
<dbReference type="RefSeq" id="WP_032803313.1">
    <property type="nucleotide sequence ID" value="NZ_LJPW01000084.1"/>
</dbReference>
<dbReference type="OrthoDB" id="6903589at2"/>
<evidence type="ECO:0000313" key="2">
    <source>
        <dbReference type="Proteomes" id="UP000278587"/>
    </source>
</evidence>
<sequence length="69" mass="7940">MAYDDPSHKRSEVIKSRFKPEDVRYLRMEAKRAGMQLATYVHELSMVARRLGAAELIREMNLGSNDKTA</sequence>